<evidence type="ECO:0000256" key="1">
    <source>
        <dbReference type="ARBA" id="ARBA00001913"/>
    </source>
</evidence>
<evidence type="ECO:0000259" key="6">
    <source>
        <dbReference type="Pfam" id="PF17678"/>
    </source>
</evidence>
<dbReference type="Pfam" id="PF17678">
    <property type="entry name" value="Glyco_hydro_92N"/>
    <property type="match status" value="1"/>
</dbReference>
<dbReference type="GO" id="GO:0005829">
    <property type="term" value="C:cytosol"/>
    <property type="evidence" value="ECO:0007669"/>
    <property type="project" value="TreeGrafter"/>
</dbReference>
<dbReference type="GO" id="GO:0005975">
    <property type="term" value="P:carbohydrate metabolic process"/>
    <property type="evidence" value="ECO:0007669"/>
    <property type="project" value="InterPro"/>
</dbReference>
<evidence type="ECO:0000256" key="3">
    <source>
        <dbReference type="ARBA" id="ARBA00022837"/>
    </source>
</evidence>
<dbReference type="InterPro" id="IPR008928">
    <property type="entry name" value="6-hairpin_glycosidase_sf"/>
</dbReference>
<organism evidence="8 9">
    <name type="scientific">Chitinophaga polysaccharea</name>
    <dbReference type="NCBI Taxonomy" id="1293035"/>
    <lineage>
        <taxon>Bacteria</taxon>
        <taxon>Pseudomonadati</taxon>
        <taxon>Bacteroidota</taxon>
        <taxon>Chitinophagia</taxon>
        <taxon>Chitinophagales</taxon>
        <taxon>Chitinophagaceae</taxon>
        <taxon>Chitinophaga</taxon>
    </lineage>
</organism>
<evidence type="ECO:0000256" key="2">
    <source>
        <dbReference type="ARBA" id="ARBA00011245"/>
    </source>
</evidence>
<dbReference type="Pfam" id="PF07971">
    <property type="entry name" value="Glyco_hydro_92"/>
    <property type="match status" value="1"/>
</dbReference>
<feature type="domain" description="Glycosyl hydrolase family 92 N-terminal" evidence="6">
    <location>
        <begin position="176"/>
        <end position="420"/>
    </location>
</feature>
<gene>
    <name evidence="8" type="ORF">FHW36_105437</name>
</gene>
<dbReference type="GO" id="GO:0030246">
    <property type="term" value="F:carbohydrate binding"/>
    <property type="evidence" value="ECO:0007669"/>
    <property type="project" value="InterPro"/>
</dbReference>
<feature type="domain" description="Glycosyl hydrolase family 92" evidence="5">
    <location>
        <begin position="426"/>
        <end position="909"/>
    </location>
</feature>
<accession>A0A561PPF7</accession>
<dbReference type="InterPro" id="IPR012939">
    <property type="entry name" value="Glyco_hydro_92"/>
</dbReference>
<dbReference type="InterPro" id="IPR014718">
    <property type="entry name" value="GH-type_carb-bd"/>
</dbReference>
<dbReference type="PANTHER" id="PTHR12143:SF39">
    <property type="entry name" value="SECRETED PROTEIN"/>
    <property type="match status" value="1"/>
</dbReference>
<dbReference type="Gene3D" id="1.20.1610.10">
    <property type="entry name" value="alpha-1,2-mannosidases domains"/>
    <property type="match status" value="1"/>
</dbReference>
<feature type="domain" description="DUF7402" evidence="7">
    <location>
        <begin position="29"/>
        <end position="162"/>
    </location>
</feature>
<dbReference type="SUPFAM" id="SSF49785">
    <property type="entry name" value="Galactose-binding domain-like"/>
    <property type="match status" value="1"/>
</dbReference>
<dbReference type="InterPro" id="IPR005887">
    <property type="entry name" value="GH92_a_mannosidase_put"/>
</dbReference>
<protein>
    <submittedName>
        <fullName evidence="8">Putative alpha-1,2-mannosidase</fullName>
    </submittedName>
</protein>
<dbReference type="GO" id="GO:0006516">
    <property type="term" value="P:glycoprotein catabolic process"/>
    <property type="evidence" value="ECO:0007669"/>
    <property type="project" value="TreeGrafter"/>
</dbReference>
<evidence type="ECO:0000259" key="7">
    <source>
        <dbReference type="Pfam" id="PF24135"/>
    </source>
</evidence>
<reference evidence="8 9" key="1">
    <citation type="submission" date="2019-06" db="EMBL/GenBank/DDBJ databases">
        <title>Sorghum-associated microbial communities from plants grown in Nebraska, USA.</title>
        <authorList>
            <person name="Schachtman D."/>
        </authorList>
    </citation>
    <scope>NUCLEOTIDE SEQUENCE [LARGE SCALE GENOMIC DNA]</scope>
    <source>
        <strain evidence="8 9">1209</strain>
    </source>
</reference>
<comment type="caution">
    <text evidence="8">The sequence shown here is derived from an EMBL/GenBank/DDBJ whole genome shotgun (WGS) entry which is preliminary data.</text>
</comment>
<dbReference type="EMBL" id="VIWO01000005">
    <property type="protein sequence ID" value="TWF39996.1"/>
    <property type="molecule type" value="Genomic_DNA"/>
</dbReference>
<dbReference type="Gene3D" id="2.60.120.260">
    <property type="entry name" value="Galactose-binding domain-like"/>
    <property type="match status" value="1"/>
</dbReference>
<evidence type="ECO:0000259" key="5">
    <source>
        <dbReference type="Pfam" id="PF07971"/>
    </source>
</evidence>
<dbReference type="GO" id="GO:0000224">
    <property type="term" value="F:peptide-N4-(N-acetyl-beta-glucosaminyl)asparagine amidase activity"/>
    <property type="evidence" value="ECO:0007669"/>
    <property type="project" value="TreeGrafter"/>
</dbReference>
<dbReference type="OrthoDB" id="9758101at2"/>
<keyword evidence="9" id="KW-1185">Reference proteome</keyword>
<evidence type="ECO:0000313" key="9">
    <source>
        <dbReference type="Proteomes" id="UP000320811"/>
    </source>
</evidence>
<dbReference type="Pfam" id="PF24135">
    <property type="entry name" value="DUF7402"/>
    <property type="match status" value="1"/>
</dbReference>
<dbReference type="Proteomes" id="UP000320811">
    <property type="component" value="Unassembled WGS sequence"/>
</dbReference>
<dbReference type="PANTHER" id="PTHR12143">
    <property type="entry name" value="PEPTIDE N-GLYCANASE PNGASE -RELATED"/>
    <property type="match status" value="1"/>
</dbReference>
<dbReference type="Gene3D" id="2.70.98.10">
    <property type="match status" value="1"/>
</dbReference>
<dbReference type="InterPro" id="IPR050883">
    <property type="entry name" value="PNGase"/>
</dbReference>
<comment type="subunit">
    <text evidence="2">Monomer.</text>
</comment>
<feature type="signal peptide" evidence="4">
    <location>
        <begin position="1"/>
        <end position="24"/>
    </location>
</feature>
<feature type="chain" id="PRO_5021947101" evidence="4">
    <location>
        <begin position="25"/>
        <end position="918"/>
    </location>
</feature>
<dbReference type="Gene3D" id="3.30.2080.10">
    <property type="entry name" value="GH92 mannosidase domain"/>
    <property type="match status" value="1"/>
</dbReference>
<dbReference type="AlphaFoldDB" id="A0A561PPF7"/>
<dbReference type="InterPro" id="IPR041371">
    <property type="entry name" value="GH92_N"/>
</dbReference>
<dbReference type="Gene3D" id="1.20.1050.60">
    <property type="entry name" value="alpha-1,2-mannosidase"/>
    <property type="match status" value="1"/>
</dbReference>
<keyword evidence="4" id="KW-0732">Signal</keyword>
<sequence>MRSVSLLPASIILLLTLYSSSLFAGPGSIAGKATITASSELNEKSKARNVADGIIRTEGIGEWVSKSTVTFWGQIDYPWIQLDWAQPQIINKIILYDRATKASHNAGGTLIFSNGTRIPVFEIPNDGAPKVISFTDQAVSWVRFETTDGDGPSIGLSEVEVYPSVSQLTDPVAIADPYIETTRGRNFFFVTGSQPFGMISAAPLTRNKNQFGGGYNYNSTEVLGFPQVHCWMLSGITLMPTTGAISPNKGEQGWKSTFSHDGEIVQPGYQRLYLDNYKLWVEQTAGDRVSFYRFTYTEDALSNILVNLGGYVSAVTMTDARVEKVSNTRLEGSVNTTGRLWGGPENVRIYFAIDFEKPFETLNGWDGHNDLTDVKTVTGSPEKHAKNGGSMSYYDAPTTGVAAQYHVKAGETVQMKVAVSYTSVENARNNLESECRHWNFDQLRETSQKEWNDMMGRITVKGGSNNQRVKFYTDLWHVLLGRHKLDDVSGDYPDNTEGERRGSFTINTKFKIRTLPKDKNGKAKFHMYNSDAFWLTQWNLNILWGLAWPEVLDDFAACLVQYADNGKLLPRGPNAGGYTFIMTGCPATNLITCAYEKGVLKKTDVLKAYDAMKQNHAPGGMMGGRKEMEFYIKNGYYPSNAGITLEITFQDWALAQMAKKLGKKNDYNYFSKRSQGWTKLFDPDQKLIFPKTEAGNWLHRDPLDGNGWVEANAWQATWSVSHSIGQLAEMMGGPDTLCKKLNFAFEQAKDQDFVFGYGSGYVSYANQPGCSNAHVFNYAGRPDLTQYWVRRVNEQAYGAVTPDKGYGGHDEDQGQMGGVSALTSIGLFSLNGTCSIDPVYDITSPVFDEITIQLNNDYYPGKAFVIKTHNNSRENCYIQKATLNGKEHQQFSFRHADFSKGGVLELWLGAKPNFSWGH</sequence>
<proteinExistence type="predicted"/>
<name>A0A561PPF7_9BACT</name>
<comment type="cofactor">
    <cofactor evidence="1">
        <name>Ca(2+)</name>
        <dbReference type="ChEBI" id="CHEBI:29108"/>
    </cofactor>
</comment>
<keyword evidence="3" id="KW-0106">Calcium</keyword>
<evidence type="ECO:0000313" key="8">
    <source>
        <dbReference type="EMBL" id="TWF39996.1"/>
    </source>
</evidence>
<dbReference type="InterPro" id="IPR008979">
    <property type="entry name" value="Galactose-bd-like_sf"/>
</dbReference>
<evidence type="ECO:0000256" key="4">
    <source>
        <dbReference type="SAM" id="SignalP"/>
    </source>
</evidence>
<dbReference type="SUPFAM" id="SSF48208">
    <property type="entry name" value="Six-hairpin glycosidases"/>
    <property type="match status" value="1"/>
</dbReference>
<dbReference type="InterPro" id="IPR055826">
    <property type="entry name" value="DUF7402"/>
</dbReference>
<dbReference type="NCBIfam" id="TIGR01180">
    <property type="entry name" value="aman2_put"/>
    <property type="match status" value="1"/>
</dbReference>